<proteinExistence type="predicted"/>
<keyword evidence="3" id="KW-0106">Calcium</keyword>
<dbReference type="InterPro" id="IPR014718">
    <property type="entry name" value="GH-type_carb-bd"/>
</dbReference>
<dbReference type="Gene3D" id="2.70.98.10">
    <property type="match status" value="1"/>
</dbReference>
<accession>A0ABR7YKG7</accession>
<dbReference type="SUPFAM" id="SSF74650">
    <property type="entry name" value="Galactose mutarotase-like"/>
    <property type="match status" value="1"/>
</dbReference>
<evidence type="ECO:0000256" key="2">
    <source>
        <dbReference type="ARBA" id="ARBA00011245"/>
    </source>
</evidence>
<evidence type="ECO:0000313" key="5">
    <source>
        <dbReference type="Proteomes" id="UP000602759"/>
    </source>
</evidence>
<evidence type="ECO:0000256" key="1">
    <source>
        <dbReference type="ARBA" id="ARBA00001913"/>
    </source>
</evidence>
<name>A0ABR7YKG7_9SPHI</name>
<comment type="caution">
    <text evidence="4">The sequence shown here is derived from an EMBL/GenBank/DDBJ whole genome shotgun (WGS) entry which is preliminary data.</text>
</comment>
<gene>
    <name evidence="4" type="ORF">H8B06_03215</name>
</gene>
<dbReference type="RefSeq" id="WP_190992847.1">
    <property type="nucleotide sequence ID" value="NZ_JACOIK010000002.1"/>
</dbReference>
<comment type="subunit">
    <text evidence="2">Monomer.</text>
</comment>
<reference evidence="4 5" key="1">
    <citation type="submission" date="2020-08" db="EMBL/GenBank/DDBJ databases">
        <title>Sphingobacterium sp. DN00404 isolated from aquaculture water.</title>
        <authorList>
            <person name="Zhang M."/>
        </authorList>
    </citation>
    <scope>NUCLEOTIDE SEQUENCE [LARGE SCALE GENOMIC DNA]</scope>
    <source>
        <strain evidence="4 5">DN00404</strain>
    </source>
</reference>
<evidence type="ECO:0000256" key="3">
    <source>
        <dbReference type="ARBA" id="ARBA00022837"/>
    </source>
</evidence>
<sequence>MYNIENIYWKASFDSKGAELRSLFHKPTSQELMWQADPTYWSKTSPVLFPIVGALKGNTYTYGGKYYTMSRHGFARDSTFEIQRHEDHLIEFVLRDDGDTFSIYPFAFDLKVLYGLSENGLTCTYQVNNYSDDSPIFFSLGGHPAFTIRVDDRIKYDDYRLIFPDDRLLSVHKLQDNLINMDSQKLPLEENRLALSYSLFYDDALIIKDLKSRAVILSNNQNEQQLSFAFQGFEYFGLWAAKNANFICLEPWAGIADCEYHDQQLVNKKGIVNLAPGNTWEARWQVDFVHTTNESRSFLKKI</sequence>
<dbReference type="Pfam" id="PF01263">
    <property type="entry name" value="Aldose_epim"/>
    <property type="match status" value="1"/>
</dbReference>
<organism evidence="4 5">
    <name type="scientific">Sphingobacterium micropteri</name>
    <dbReference type="NCBI Taxonomy" id="2763501"/>
    <lineage>
        <taxon>Bacteria</taxon>
        <taxon>Pseudomonadati</taxon>
        <taxon>Bacteroidota</taxon>
        <taxon>Sphingobacteriia</taxon>
        <taxon>Sphingobacteriales</taxon>
        <taxon>Sphingobacteriaceae</taxon>
        <taxon>Sphingobacterium</taxon>
    </lineage>
</organism>
<dbReference type="InterPro" id="IPR037481">
    <property type="entry name" value="LacX"/>
</dbReference>
<dbReference type="InterPro" id="IPR008183">
    <property type="entry name" value="Aldose_1/G6P_1-epimerase"/>
</dbReference>
<dbReference type="CDD" id="cd09024">
    <property type="entry name" value="Aldose_epim_lacX"/>
    <property type="match status" value="1"/>
</dbReference>
<dbReference type="EMBL" id="JACOIK010000002">
    <property type="protein sequence ID" value="MBD1431823.1"/>
    <property type="molecule type" value="Genomic_DNA"/>
</dbReference>
<protein>
    <submittedName>
        <fullName evidence="4">Aldose 1-epimerase family protein</fullName>
    </submittedName>
</protein>
<dbReference type="Proteomes" id="UP000602759">
    <property type="component" value="Unassembled WGS sequence"/>
</dbReference>
<comment type="cofactor">
    <cofactor evidence="1">
        <name>Ca(2+)</name>
        <dbReference type="ChEBI" id="CHEBI:29108"/>
    </cofactor>
</comment>
<evidence type="ECO:0000313" key="4">
    <source>
        <dbReference type="EMBL" id="MBD1431823.1"/>
    </source>
</evidence>
<dbReference type="InterPro" id="IPR011013">
    <property type="entry name" value="Gal_mutarotase_sf_dom"/>
</dbReference>
<keyword evidence="5" id="KW-1185">Reference proteome</keyword>